<feature type="compositionally biased region" description="Polar residues" evidence="7">
    <location>
        <begin position="416"/>
        <end position="431"/>
    </location>
</feature>
<feature type="region of interest" description="Disordered" evidence="7">
    <location>
        <begin position="876"/>
        <end position="1003"/>
    </location>
</feature>
<comment type="pathway">
    <text evidence="2">Protein modification; protein ubiquitination.</text>
</comment>
<dbReference type="GO" id="GO:0061630">
    <property type="term" value="F:ubiquitin protein ligase activity"/>
    <property type="evidence" value="ECO:0007669"/>
    <property type="project" value="UniProtKB-EC"/>
</dbReference>
<evidence type="ECO:0000256" key="7">
    <source>
        <dbReference type="SAM" id="MobiDB-lite"/>
    </source>
</evidence>
<evidence type="ECO:0000256" key="5">
    <source>
        <dbReference type="ARBA" id="ARBA00022723"/>
    </source>
</evidence>
<dbReference type="SUPFAM" id="SSF54928">
    <property type="entry name" value="RNA-binding domain, RBD"/>
    <property type="match status" value="1"/>
</dbReference>
<feature type="region of interest" description="Disordered" evidence="7">
    <location>
        <begin position="557"/>
        <end position="576"/>
    </location>
</feature>
<dbReference type="EMBL" id="QNUK01000654">
    <property type="protein sequence ID" value="KAF5890756.1"/>
    <property type="molecule type" value="Genomic_DNA"/>
</dbReference>
<dbReference type="InterPro" id="IPR039396">
    <property type="entry name" value="Deltex_C"/>
</dbReference>
<evidence type="ECO:0000256" key="6">
    <source>
        <dbReference type="PROSITE-ProRule" id="PRU00176"/>
    </source>
</evidence>
<dbReference type="GO" id="GO:0016567">
    <property type="term" value="P:protein ubiquitination"/>
    <property type="evidence" value="ECO:0007669"/>
    <property type="project" value="UniProtKB-UniPathway"/>
</dbReference>
<dbReference type="GO" id="GO:0003723">
    <property type="term" value="F:RNA binding"/>
    <property type="evidence" value="ECO:0007669"/>
    <property type="project" value="UniProtKB-UniRule"/>
</dbReference>
<evidence type="ECO:0000313" key="9">
    <source>
        <dbReference type="EMBL" id="KAF5890756.1"/>
    </source>
</evidence>
<dbReference type="Gene3D" id="3.30.390.130">
    <property type="match status" value="1"/>
</dbReference>
<feature type="compositionally biased region" description="Polar residues" evidence="7">
    <location>
        <begin position="882"/>
        <end position="916"/>
    </location>
</feature>
<evidence type="ECO:0000256" key="1">
    <source>
        <dbReference type="ARBA" id="ARBA00000900"/>
    </source>
</evidence>
<evidence type="ECO:0000313" key="10">
    <source>
        <dbReference type="Proteomes" id="UP000727407"/>
    </source>
</evidence>
<dbReference type="Gene3D" id="3.30.40.10">
    <property type="entry name" value="Zinc/RING finger domain, C3HC4 (zinc finger)"/>
    <property type="match status" value="1"/>
</dbReference>
<keyword evidence="10" id="KW-1185">Reference proteome</keyword>
<dbReference type="InterPro" id="IPR000504">
    <property type="entry name" value="RRM_dom"/>
</dbReference>
<dbReference type="OrthoDB" id="527344at2759"/>
<dbReference type="InterPro" id="IPR013083">
    <property type="entry name" value="Znf_RING/FYVE/PHD"/>
</dbReference>
<name>A0A8J4T7A2_CLAMG</name>
<evidence type="ECO:0000256" key="3">
    <source>
        <dbReference type="ARBA" id="ARBA00012483"/>
    </source>
</evidence>
<keyword evidence="5" id="KW-0479">Metal-binding</keyword>
<comment type="caution">
    <text evidence="9">The sequence shown here is derived from an EMBL/GenBank/DDBJ whole genome shotgun (WGS) entry which is preliminary data.</text>
</comment>
<organism evidence="9 10">
    <name type="scientific">Clarias magur</name>
    <name type="common">Asian catfish</name>
    <name type="synonym">Macropteronotus magur</name>
    <dbReference type="NCBI Taxonomy" id="1594786"/>
    <lineage>
        <taxon>Eukaryota</taxon>
        <taxon>Metazoa</taxon>
        <taxon>Chordata</taxon>
        <taxon>Craniata</taxon>
        <taxon>Vertebrata</taxon>
        <taxon>Euteleostomi</taxon>
        <taxon>Actinopterygii</taxon>
        <taxon>Neopterygii</taxon>
        <taxon>Teleostei</taxon>
        <taxon>Ostariophysi</taxon>
        <taxon>Siluriformes</taxon>
        <taxon>Clariidae</taxon>
        <taxon>Clarias</taxon>
    </lineage>
</organism>
<dbReference type="InterPro" id="IPR009909">
    <property type="entry name" value="Nmi/IFP35_dom"/>
</dbReference>
<dbReference type="AlphaFoldDB" id="A0A8J4T7A2"/>
<reference evidence="9" key="1">
    <citation type="submission" date="2020-07" db="EMBL/GenBank/DDBJ databases">
        <title>Clarias magur genome sequencing, assembly and annotation.</title>
        <authorList>
            <person name="Kushwaha B."/>
            <person name="Kumar R."/>
            <person name="Das P."/>
            <person name="Joshi C.G."/>
            <person name="Kumar D."/>
            <person name="Nagpure N.S."/>
            <person name="Pandey M."/>
            <person name="Agarwal S."/>
            <person name="Srivastava S."/>
            <person name="Singh M."/>
            <person name="Sahoo L."/>
            <person name="Jayasankar P."/>
            <person name="Meher P.K."/>
            <person name="Koringa P.G."/>
            <person name="Iquebal M.A."/>
            <person name="Das S.P."/>
            <person name="Bit A."/>
            <person name="Patnaik S."/>
            <person name="Patel N."/>
            <person name="Shah T.M."/>
            <person name="Hinsu A."/>
            <person name="Jena J.K."/>
        </authorList>
    </citation>
    <scope>NUCLEOTIDE SEQUENCE</scope>
    <source>
        <strain evidence="9">CIFAMagur01</strain>
        <tissue evidence="9">Testis</tissue>
    </source>
</reference>
<protein>
    <recommendedName>
        <fullName evidence="3">RING-type E3 ubiquitin transferase</fullName>
        <ecNumber evidence="3">2.3.2.27</ecNumber>
    </recommendedName>
</protein>
<dbReference type="PANTHER" id="PTHR12622">
    <property type="entry name" value="DELTEX-RELATED"/>
    <property type="match status" value="1"/>
</dbReference>
<feature type="compositionally biased region" description="Basic and acidic residues" evidence="7">
    <location>
        <begin position="851"/>
        <end position="860"/>
    </location>
</feature>
<dbReference type="Pfam" id="PF21718">
    <property type="entry name" value="KH_DTX3L"/>
    <property type="match status" value="1"/>
</dbReference>
<feature type="compositionally biased region" description="Basic and acidic residues" evidence="7">
    <location>
        <begin position="436"/>
        <end position="462"/>
    </location>
</feature>
<gene>
    <name evidence="9" type="ORF">DAT39_019548</name>
</gene>
<dbReference type="PROSITE" id="PS50102">
    <property type="entry name" value="RRM"/>
    <property type="match status" value="1"/>
</dbReference>
<dbReference type="EC" id="2.3.2.27" evidence="3"/>
<dbReference type="InterPro" id="IPR039399">
    <property type="entry name" value="Deltex_C_sf"/>
</dbReference>
<feature type="region of interest" description="Disordered" evidence="7">
    <location>
        <begin position="396"/>
        <end position="462"/>
    </location>
</feature>
<dbReference type="Pfam" id="PF07292">
    <property type="entry name" value="NID"/>
    <property type="match status" value="1"/>
</dbReference>
<dbReference type="Proteomes" id="UP000727407">
    <property type="component" value="Unassembled WGS sequence"/>
</dbReference>
<dbReference type="InterPro" id="IPR035979">
    <property type="entry name" value="RBD_domain_sf"/>
</dbReference>
<feature type="compositionally biased region" description="Polar residues" evidence="7">
    <location>
        <begin position="979"/>
        <end position="990"/>
    </location>
</feature>
<keyword evidence="4" id="KW-0808">Transferase</keyword>
<comment type="catalytic activity">
    <reaction evidence="1">
        <text>S-ubiquitinyl-[E2 ubiquitin-conjugating enzyme]-L-cysteine + [acceptor protein]-L-lysine = [E2 ubiquitin-conjugating enzyme]-L-cysteine + N(6)-ubiquitinyl-[acceptor protein]-L-lysine.</text>
        <dbReference type="EC" id="2.3.2.27"/>
    </reaction>
</comment>
<sequence>MADDARTIRVSGLPENISENRLADKLQIHFLRKKNDGGDIRSVSVSKTAPGSAFITFEERGVAQRLAQRGKQTFKVNDKIYDISISLHQEEVDVDKVLLSLSVLVDYRKLPGGRSSLQSFHKSFPGVRLSFDDQRERCTLKGRYSEVQLLTNLLLESLDQPESQDLSSGDKPSPKTESKTASCSPLEISANSPLGVSEAPGGAEPTVPSDVTYLDLERDRGTAGSYDDRASRAALTEDRWVSPPDISTEFEDFSLIVDSDIFRYIHKFCSREYQSILRRHRVEVLDVNCDDITTLYLKPKAALSEHDMSSVLKAHQDLAHLYQQKESQLRREHVYKQAIPEKELTNALQSLRTRLPKLMIDEQDRNVYMVGSVSDVSEAKQFLSDVRELGVEGKMQSDHPFVPSQSKSTFSKHESSASSGPSDIFSTSLQNPDDLFMPKRDRQDAKMQNSSERKQTSVELKSFEDRSLTGQFNFSRERLEKSTEDIFSPRRNDVSQERHVPSDLEWMDHGGLVDKNKCTQSLFESSKPSAPLFILNTNEKVFNTSDMHSDLKVAGSETQITKGKGSKTKQPEAEKERKMAGNFCLETCRSLNDLTSKKHAAPKLDEVADVKERKFPDRGQPRSLPLISTSLHSDLDPNTLLGSASAITSTSQMDFQDRKLALTPACLSGDQDAKSLPITPLGSTLTTSNSQSSQTREIVAMDITLPFKLWLYLMAVFKSEIDHLTSDLQVKEKVDKDDITLCLRGVDSEKVSECHQGLKGLFVAAEKDFDVRTLPLSTLGVSNCKDKTLLDLCKCMREHHKMVKVLVMSNDVMILGPKPSCDEVEATMVKVFHKYGTLEKSPNQDTSHTSKAPDKDLKLLGDKTTTSTKLDSGIITKDTSKIPDQSVSHSSRNLPQALPSQTRDNQEQDNQSVSQKKINKEKLEQLDEKDSTLIQRDGGNMNKKNEETSSGSVITSVDGVDSDKNRAHASITAQRKETSTQQISQDQGSPRVSEPENDTLTSHASGNLNLLSCYVCKKEYSMVKQLTCGFNFCPKCEKEVHNSCGTCGTSGSAIKGSMSVQESTITIPGFNRDTTLKIVYDIPDGVQGEDHPCPGAPFKGNRFEAFLPRNKATEKLLPLLPKAFHKGLTFTVKAGSSDDDGGKEGRVVWGSIPHKTKTEGGPS</sequence>
<dbReference type="InterPro" id="IPR048409">
    <property type="entry name" value="DTX3L_KH-like"/>
</dbReference>
<dbReference type="UniPathway" id="UPA00143"/>
<feature type="region of interest" description="Disordered" evidence="7">
    <location>
        <begin position="839"/>
        <end position="860"/>
    </location>
</feature>
<dbReference type="InterPro" id="IPR012677">
    <property type="entry name" value="Nucleotide-bd_a/b_plait_sf"/>
</dbReference>
<dbReference type="Gene3D" id="3.30.70.330">
    <property type="match status" value="1"/>
</dbReference>
<feature type="region of interest" description="Disordered" evidence="7">
    <location>
        <begin position="160"/>
        <end position="211"/>
    </location>
</feature>
<evidence type="ECO:0000259" key="8">
    <source>
        <dbReference type="PROSITE" id="PS50102"/>
    </source>
</evidence>
<dbReference type="GO" id="GO:0046872">
    <property type="term" value="F:metal ion binding"/>
    <property type="evidence" value="ECO:0007669"/>
    <property type="project" value="UniProtKB-KW"/>
</dbReference>
<dbReference type="Pfam" id="PF18102">
    <property type="entry name" value="DTC"/>
    <property type="match status" value="1"/>
</dbReference>
<dbReference type="GO" id="GO:0007219">
    <property type="term" value="P:Notch signaling pathway"/>
    <property type="evidence" value="ECO:0007669"/>
    <property type="project" value="InterPro"/>
</dbReference>
<feature type="compositionally biased region" description="Basic and acidic residues" evidence="7">
    <location>
        <begin position="918"/>
        <end position="931"/>
    </location>
</feature>
<feature type="region of interest" description="Disordered" evidence="7">
    <location>
        <begin position="1135"/>
        <end position="1163"/>
    </location>
</feature>
<dbReference type="CDD" id="cd16449">
    <property type="entry name" value="RING-HC"/>
    <property type="match status" value="1"/>
</dbReference>
<dbReference type="InterPro" id="IPR039398">
    <property type="entry name" value="Deltex_fam"/>
</dbReference>
<feature type="compositionally biased region" description="Polar residues" evidence="7">
    <location>
        <begin position="840"/>
        <end position="850"/>
    </location>
</feature>
<proteinExistence type="predicted"/>
<keyword evidence="6" id="KW-0694">RNA-binding</keyword>
<dbReference type="SUPFAM" id="SSF57850">
    <property type="entry name" value="RING/U-box"/>
    <property type="match status" value="1"/>
</dbReference>
<feature type="domain" description="RRM" evidence="8">
    <location>
        <begin position="6"/>
        <end position="90"/>
    </location>
</feature>
<feature type="non-terminal residue" evidence="9">
    <location>
        <position position="1"/>
    </location>
</feature>
<feature type="compositionally biased region" description="Polar residues" evidence="7">
    <location>
        <begin position="179"/>
        <end position="194"/>
    </location>
</feature>
<evidence type="ECO:0000256" key="4">
    <source>
        <dbReference type="ARBA" id="ARBA00022679"/>
    </source>
</evidence>
<accession>A0A8J4T7A2</accession>
<evidence type="ECO:0000256" key="2">
    <source>
        <dbReference type="ARBA" id="ARBA00004906"/>
    </source>
</evidence>